<dbReference type="InterPro" id="IPR003995">
    <property type="entry name" value="RTX_toxin_determinant-A"/>
</dbReference>
<reference evidence="9" key="1">
    <citation type="journal article" date="2014" name="Int. J. Syst. Evol. Microbiol.">
        <title>Complete genome sequence of Corynebacterium casei LMG S-19264T (=DSM 44701T), isolated from a smear-ripened cheese.</title>
        <authorList>
            <consortium name="US DOE Joint Genome Institute (JGI-PGF)"/>
            <person name="Walter F."/>
            <person name="Albersmeier A."/>
            <person name="Kalinowski J."/>
            <person name="Ruckert C."/>
        </authorList>
    </citation>
    <scope>NUCLEOTIDE SEQUENCE</scope>
    <source>
        <strain evidence="9">CGMCC 1.15880</strain>
    </source>
</reference>
<protein>
    <submittedName>
        <fullName evidence="9">Hemolysin</fullName>
    </submittedName>
</protein>
<sequence>MRATMLSGITTSFQRFMVEHIIEAVTSATINWRYEPAGTASAVSVGPVLGDQPTFRFFGTGLEIDGDSFSGVVHTVDMFFPSSPYKAVRIEGARFDIGAVRAAAENVTDGYDTDAYRDFLQEFMGPYGSTITGTVGKDVLEASFGADVLLGGKGKDAFILHENADGVGEDSINGGKGKDLVTGAELIEYSFTLDLILSIIILATAGEEDGGAQEETINIKNIEGGFGTIRDDTFIGDDLANEFHGSDGNDTFYSGGGNDRNYGGSGDDTIKSGGGDDRNEGGAMDDFIESGAGNDRNFGGNGNDFLYGGKGDDTQFGGRGGDTLDGGSGDDTLFGGSGKDAIDGGAGADSISGDGGNDRINGGRGNDNIEGGSGKDRLEGGAGDDTIDGGSGQDTITGGSGDDQLSGGKGADTFEFFAVGKKGQGTDTITDFDVDADMIRLNGVPETAIEFVEEDGNLLLAHPRGIIILEGLDLSDTPDLNIEY</sequence>
<evidence type="ECO:0000256" key="8">
    <source>
        <dbReference type="SAM" id="MobiDB-lite"/>
    </source>
</evidence>
<feature type="region of interest" description="Disordered" evidence="8">
    <location>
        <begin position="248"/>
        <end position="407"/>
    </location>
</feature>
<keyword evidence="10" id="KW-1185">Reference proteome</keyword>
<keyword evidence="7" id="KW-0472">Membrane</keyword>
<dbReference type="PANTHER" id="PTHR38340">
    <property type="entry name" value="S-LAYER PROTEIN"/>
    <property type="match status" value="1"/>
</dbReference>
<evidence type="ECO:0000256" key="5">
    <source>
        <dbReference type="ARBA" id="ARBA00022737"/>
    </source>
</evidence>
<evidence type="ECO:0000256" key="1">
    <source>
        <dbReference type="ARBA" id="ARBA00004370"/>
    </source>
</evidence>
<dbReference type="PRINTS" id="PR01488">
    <property type="entry name" value="RTXTOXINA"/>
</dbReference>
<dbReference type="Gene3D" id="2.150.10.10">
    <property type="entry name" value="Serralysin-like metalloprotease, C-terminal"/>
    <property type="match status" value="3"/>
</dbReference>
<feature type="compositionally biased region" description="Gly residues" evidence="8">
    <location>
        <begin position="254"/>
        <end position="266"/>
    </location>
</feature>
<keyword evidence="6" id="KW-0843">Virulence</keyword>
<keyword evidence="4" id="KW-0800">Toxin</keyword>
<dbReference type="PROSITE" id="PS00330">
    <property type="entry name" value="HEMOLYSIN_CALCIUM"/>
    <property type="match status" value="6"/>
</dbReference>
<reference evidence="9" key="2">
    <citation type="submission" date="2020-09" db="EMBL/GenBank/DDBJ databases">
        <authorList>
            <person name="Sun Q."/>
            <person name="Zhou Y."/>
        </authorList>
    </citation>
    <scope>NUCLEOTIDE SEQUENCE</scope>
    <source>
        <strain evidence="9">CGMCC 1.15880</strain>
    </source>
</reference>
<dbReference type="SUPFAM" id="SSF51120">
    <property type="entry name" value="beta-Roll"/>
    <property type="match status" value="3"/>
</dbReference>
<organism evidence="9 10">
    <name type="scientific">Neptunicoccus cionae</name>
    <dbReference type="NCBI Taxonomy" id="2035344"/>
    <lineage>
        <taxon>Bacteria</taxon>
        <taxon>Pseudomonadati</taxon>
        <taxon>Pseudomonadota</taxon>
        <taxon>Alphaproteobacteria</taxon>
        <taxon>Rhodobacterales</taxon>
        <taxon>Paracoccaceae</taxon>
        <taxon>Neptunicoccus</taxon>
    </lineage>
</organism>
<dbReference type="GO" id="GO:0005576">
    <property type="term" value="C:extracellular region"/>
    <property type="evidence" value="ECO:0007669"/>
    <property type="project" value="UniProtKB-SubCell"/>
</dbReference>
<dbReference type="RefSeq" id="WP_188676180.1">
    <property type="nucleotide sequence ID" value="NZ_BMKA01000003.1"/>
</dbReference>
<feature type="compositionally biased region" description="Gly residues" evidence="8">
    <location>
        <begin position="317"/>
        <end position="329"/>
    </location>
</feature>
<dbReference type="PANTHER" id="PTHR38340:SF1">
    <property type="entry name" value="S-LAYER PROTEIN"/>
    <property type="match status" value="1"/>
</dbReference>
<dbReference type="InterPro" id="IPR011049">
    <property type="entry name" value="Serralysin-like_metalloprot_C"/>
</dbReference>
<dbReference type="EMBL" id="BMKA01000003">
    <property type="protein sequence ID" value="GGA24360.1"/>
    <property type="molecule type" value="Genomic_DNA"/>
</dbReference>
<evidence type="ECO:0000256" key="6">
    <source>
        <dbReference type="ARBA" id="ARBA00023026"/>
    </source>
</evidence>
<dbReference type="AlphaFoldDB" id="A0A916VRH7"/>
<proteinExistence type="predicted"/>
<comment type="caution">
    <text evidence="9">The sequence shown here is derived from an EMBL/GenBank/DDBJ whole genome shotgun (WGS) entry which is preliminary data.</text>
</comment>
<evidence type="ECO:0000256" key="3">
    <source>
        <dbReference type="ARBA" id="ARBA00022525"/>
    </source>
</evidence>
<dbReference type="InterPro" id="IPR001343">
    <property type="entry name" value="Hemolysn_Ca-bd"/>
</dbReference>
<keyword evidence="3" id="KW-0964">Secreted</keyword>
<dbReference type="Proteomes" id="UP000628017">
    <property type="component" value="Unassembled WGS sequence"/>
</dbReference>
<dbReference type="InterPro" id="IPR018511">
    <property type="entry name" value="Hemolysin-typ_Ca-bd_CS"/>
</dbReference>
<dbReference type="PRINTS" id="PR00313">
    <property type="entry name" value="CABNDNGRPT"/>
</dbReference>
<evidence type="ECO:0000256" key="7">
    <source>
        <dbReference type="ARBA" id="ARBA00023136"/>
    </source>
</evidence>
<feature type="compositionally biased region" description="Basic and acidic residues" evidence="8">
    <location>
        <begin position="268"/>
        <end position="280"/>
    </location>
</feature>
<comment type="subcellular location">
    <subcellularLocation>
        <location evidence="1">Membrane</location>
    </subcellularLocation>
    <subcellularLocation>
        <location evidence="2">Secreted</location>
    </subcellularLocation>
</comment>
<dbReference type="GO" id="GO:0090729">
    <property type="term" value="F:toxin activity"/>
    <property type="evidence" value="ECO:0007669"/>
    <property type="project" value="UniProtKB-KW"/>
</dbReference>
<accession>A0A916VRH7</accession>
<dbReference type="InterPro" id="IPR050557">
    <property type="entry name" value="RTX_toxin/Mannuronan_C5-epim"/>
</dbReference>
<evidence type="ECO:0000256" key="2">
    <source>
        <dbReference type="ARBA" id="ARBA00004613"/>
    </source>
</evidence>
<evidence type="ECO:0000313" key="10">
    <source>
        <dbReference type="Proteomes" id="UP000628017"/>
    </source>
</evidence>
<keyword evidence="5" id="KW-0677">Repeat</keyword>
<name>A0A916VRH7_9RHOB</name>
<dbReference type="GO" id="GO:0005509">
    <property type="term" value="F:calcium ion binding"/>
    <property type="evidence" value="ECO:0007669"/>
    <property type="project" value="InterPro"/>
</dbReference>
<dbReference type="GO" id="GO:0016020">
    <property type="term" value="C:membrane"/>
    <property type="evidence" value="ECO:0007669"/>
    <property type="project" value="UniProtKB-SubCell"/>
</dbReference>
<evidence type="ECO:0000313" key="9">
    <source>
        <dbReference type="EMBL" id="GGA24360.1"/>
    </source>
</evidence>
<evidence type="ECO:0000256" key="4">
    <source>
        <dbReference type="ARBA" id="ARBA00022656"/>
    </source>
</evidence>
<dbReference type="Pfam" id="PF00353">
    <property type="entry name" value="HemolysinCabind"/>
    <property type="match status" value="7"/>
</dbReference>
<gene>
    <name evidence="9" type="ORF">GCM10011498_26710</name>
</gene>